<name>A0A2Z2NW84_9GAMM</name>
<dbReference type="EMBL" id="CP018632">
    <property type="protein sequence ID" value="ASJ73968.1"/>
    <property type="molecule type" value="Genomic_DNA"/>
</dbReference>
<evidence type="ECO:0000313" key="1">
    <source>
        <dbReference type="EMBL" id="ASJ73968.1"/>
    </source>
</evidence>
<reference evidence="1 2" key="1">
    <citation type="submission" date="2016-12" db="EMBL/GenBank/DDBJ databases">
        <authorList>
            <person name="Song W.-J."/>
            <person name="Kurnit D.M."/>
        </authorList>
    </citation>
    <scope>NUCLEOTIDE SEQUENCE [LARGE SCALE GENOMIC DNA]</scope>
    <source>
        <strain evidence="1 2">IMCC3135</strain>
    </source>
</reference>
<proteinExistence type="predicted"/>
<sequence>MKIQIALLSSIILSGCTHGTRNCSTFDLPAALSWSTVDNVGESATFTSASGENLTMTLMSRIDNEPYEGGDRFGADSVVCLKYSDRQYEFDDGDAGMFIKITQREEVDQPYEEQSIIIESTPQAPSGSALNYKFYISTASIAFYGEDGGEVFPTSTVRLLDDTNIGGENYDVAIEEIFTDTAEITAATPDGVDTISSLVFARSRDGVRDGLVRIGFTNGDVYTRAN</sequence>
<gene>
    <name evidence="1" type="ORF">IMCC3135_19445</name>
</gene>
<evidence type="ECO:0008006" key="3">
    <source>
        <dbReference type="Google" id="ProtNLM"/>
    </source>
</evidence>
<protein>
    <recommendedName>
        <fullName evidence="3">Lipoprotein</fullName>
    </recommendedName>
</protein>
<dbReference type="Proteomes" id="UP000250079">
    <property type="component" value="Chromosome"/>
</dbReference>
<dbReference type="PROSITE" id="PS51257">
    <property type="entry name" value="PROKAR_LIPOPROTEIN"/>
    <property type="match status" value="1"/>
</dbReference>
<dbReference type="RefSeq" id="WP_157736127.1">
    <property type="nucleotide sequence ID" value="NZ_CP018632.1"/>
</dbReference>
<accession>A0A2Z2NW84</accession>
<organism evidence="1 2">
    <name type="scientific">Granulosicoccus antarcticus IMCC3135</name>
    <dbReference type="NCBI Taxonomy" id="1192854"/>
    <lineage>
        <taxon>Bacteria</taxon>
        <taxon>Pseudomonadati</taxon>
        <taxon>Pseudomonadota</taxon>
        <taxon>Gammaproteobacteria</taxon>
        <taxon>Chromatiales</taxon>
        <taxon>Granulosicoccaceae</taxon>
        <taxon>Granulosicoccus</taxon>
    </lineage>
</organism>
<keyword evidence="2" id="KW-1185">Reference proteome</keyword>
<dbReference type="KEGG" id="gai:IMCC3135_19445"/>
<evidence type="ECO:0000313" key="2">
    <source>
        <dbReference type="Proteomes" id="UP000250079"/>
    </source>
</evidence>
<dbReference type="AlphaFoldDB" id="A0A2Z2NW84"/>